<keyword evidence="1" id="KW-0472">Membrane</keyword>
<reference evidence="2" key="3">
    <citation type="submission" date="2015-04" db="UniProtKB">
        <authorList>
            <consortium name="EnsemblPlants"/>
        </authorList>
    </citation>
    <scope>IDENTIFICATION</scope>
    <source>
        <strain evidence="2">cv. Jemalong A17</strain>
    </source>
</reference>
<dbReference type="EMBL" id="CM001223">
    <property type="protein sequence ID" value="AES78303.1"/>
    <property type="molecule type" value="Genomic_DNA"/>
</dbReference>
<gene>
    <name evidence="1" type="ordered locus">MTR_7g027065</name>
</gene>
<reference evidence="1 3" key="1">
    <citation type="journal article" date="2011" name="Nature">
        <title>The Medicago genome provides insight into the evolution of rhizobial symbioses.</title>
        <authorList>
            <person name="Young N.D."/>
            <person name="Debelle F."/>
            <person name="Oldroyd G.E."/>
            <person name="Geurts R."/>
            <person name="Cannon S.B."/>
            <person name="Udvardi M.K."/>
            <person name="Benedito V.A."/>
            <person name="Mayer K.F."/>
            <person name="Gouzy J."/>
            <person name="Schoof H."/>
            <person name="Van de Peer Y."/>
            <person name="Proost S."/>
            <person name="Cook D.R."/>
            <person name="Meyers B.C."/>
            <person name="Spannagl M."/>
            <person name="Cheung F."/>
            <person name="De Mita S."/>
            <person name="Krishnakumar V."/>
            <person name="Gundlach H."/>
            <person name="Zhou S."/>
            <person name="Mudge J."/>
            <person name="Bharti A.K."/>
            <person name="Murray J.D."/>
            <person name="Naoumkina M.A."/>
            <person name="Rosen B."/>
            <person name="Silverstein K.A."/>
            <person name="Tang H."/>
            <person name="Rombauts S."/>
            <person name="Zhao P.X."/>
            <person name="Zhou P."/>
            <person name="Barbe V."/>
            <person name="Bardou P."/>
            <person name="Bechner M."/>
            <person name="Bellec A."/>
            <person name="Berger A."/>
            <person name="Berges H."/>
            <person name="Bidwell S."/>
            <person name="Bisseling T."/>
            <person name="Choisne N."/>
            <person name="Couloux A."/>
            <person name="Denny R."/>
            <person name="Deshpande S."/>
            <person name="Dai X."/>
            <person name="Doyle J.J."/>
            <person name="Dudez A.M."/>
            <person name="Farmer A.D."/>
            <person name="Fouteau S."/>
            <person name="Franken C."/>
            <person name="Gibelin C."/>
            <person name="Gish J."/>
            <person name="Goldstein S."/>
            <person name="Gonzalez A.J."/>
            <person name="Green P.J."/>
            <person name="Hallab A."/>
            <person name="Hartog M."/>
            <person name="Hua A."/>
            <person name="Humphray S.J."/>
            <person name="Jeong D.H."/>
            <person name="Jing Y."/>
            <person name="Jocker A."/>
            <person name="Kenton S.M."/>
            <person name="Kim D.J."/>
            <person name="Klee K."/>
            <person name="Lai H."/>
            <person name="Lang C."/>
            <person name="Lin S."/>
            <person name="Macmil S.L."/>
            <person name="Magdelenat G."/>
            <person name="Matthews L."/>
            <person name="McCorrison J."/>
            <person name="Monaghan E.L."/>
            <person name="Mun J.H."/>
            <person name="Najar F.Z."/>
            <person name="Nicholson C."/>
            <person name="Noirot C."/>
            <person name="O'Bleness M."/>
            <person name="Paule C.R."/>
            <person name="Poulain J."/>
            <person name="Prion F."/>
            <person name="Qin B."/>
            <person name="Qu C."/>
            <person name="Retzel E.F."/>
            <person name="Riddle C."/>
            <person name="Sallet E."/>
            <person name="Samain S."/>
            <person name="Samson N."/>
            <person name="Sanders I."/>
            <person name="Saurat O."/>
            <person name="Scarpelli C."/>
            <person name="Schiex T."/>
            <person name="Segurens B."/>
            <person name="Severin A.J."/>
            <person name="Sherrier D.J."/>
            <person name="Shi R."/>
            <person name="Sims S."/>
            <person name="Singer S.R."/>
            <person name="Sinharoy S."/>
            <person name="Sterck L."/>
            <person name="Viollet A."/>
            <person name="Wang B.B."/>
            <person name="Wang K."/>
            <person name="Wang M."/>
            <person name="Wang X."/>
            <person name="Warfsmann J."/>
            <person name="Weissenbach J."/>
            <person name="White D.D."/>
            <person name="White J.D."/>
            <person name="Wiley G.B."/>
            <person name="Wincker P."/>
            <person name="Xing Y."/>
            <person name="Yang L."/>
            <person name="Yao Z."/>
            <person name="Ying F."/>
            <person name="Zhai J."/>
            <person name="Zhou L."/>
            <person name="Zuber A."/>
            <person name="Denarie J."/>
            <person name="Dixon R.A."/>
            <person name="May G.D."/>
            <person name="Schwartz D.C."/>
            <person name="Rogers J."/>
            <person name="Quetier F."/>
            <person name="Town C.D."/>
            <person name="Roe B.A."/>
        </authorList>
    </citation>
    <scope>NUCLEOTIDE SEQUENCE [LARGE SCALE GENOMIC DNA]</scope>
    <source>
        <strain evidence="1">A17</strain>
        <strain evidence="2 3">cv. Jemalong A17</strain>
    </source>
</reference>
<proteinExistence type="predicted"/>
<dbReference type="Proteomes" id="UP000002051">
    <property type="component" value="Unassembled WGS sequence"/>
</dbReference>
<keyword evidence="1" id="KW-0812">Transmembrane</keyword>
<dbReference type="PROSITE" id="PS51257">
    <property type="entry name" value="PROKAR_LIPOPROTEIN"/>
    <property type="match status" value="1"/>
</dbReference>
<keyword evidence="3" id="KW-1185">Reference proteome</keyword>
<evidence type="ECO:0000313" key="3">
    <source>
        <dbReference type="Proteomes" id="UP000002051"/>
    </source>
</evidence>
<evidence type="ECO:0000313" key="1">
    <source>
        <dbReference type="EMBL" id="AES78303.1"/>
    </source>
</evidence>
<accession>G7L153</accession>
<dbReference type="HOGENOM" id="CLU_1613298_0_0_1"/>
<reference evidence="1 3" key="2">
    <citation type="journal article" date="2014" name="BMC Genomics">
        <title>An improved genome release (version Mt4.0) for the model legume Medicago truncatula.</title>
        <authorList>
            <person name="Tang H."/>
            <person name="Krishnakumar V."/>
            <person name="Bidwell S."/>
            <person name="Rosen B."/>
            <person name="Chan A."/>
            <person name="Zhou S."/>
            <person name="Gentzbittel L."/>
            <person name="Childs K.L."/>
            <person name="Yandell M."/>
            <person name="Gundlach H."/>
            <person name="Mayer K.F."/>
            <person name="Schwartz D.C."/>
            <person name="Town C.D."/>
        </authorList>
    </citation>
    <scope>GENOME REANNOTATION</scope>
    <source>
        <strain evidence="2 3">cv. Jemalong A17</strain>
    </source>
</reference>
<sequence length="165" mass="19092">MGDKRRKKSSHQLPFYCFMLSCNFPFPASCFLSPWSQISPFSASSSFPVTTSGHREYVQEKQTSDFCSSSLDISNPKSEGELGNKDLRLVNLVLLGKWRWRLITRWEALWKDIIGARYAKRSMWDHRGGRVIGLRGVSNWWKKMSLLETSQPESTNWCSSFRSQV</sequence>
<organism evidence="1 3">
    <name type="scientific">Medicago truncatula</name>
    <name type="common">Barrel medic</name>
    <name type="synonym">Medicago tribuloides</name>
    <dbReference type="NCBI Taxonomy" id="3880"/>
    <lineage>
        <taxon>Eukaryota</taxon>
        <taxon>Viridiplantae</taxon>
        <taxon>Streptophyta</taxon>
        <taxon>Embryophyta</taxon>
        <taxon>Tracheophyta</taxon>
        <taxon>Spermatophyta</taxon>
        <taxon>Magnoliopsida</taxon>
        <taxon>eudicotyledons</taxon>
        <taxon>Gunneridae</taxon>
        <taxon>Pentapetalae</taxon>
        <taxon>rosids</taxon>
        <taxon>fabids</taxon>
        <taxon>Fabales</taxon>
        <taxon>Fabaceae</taxon>
        <taxon>Papilionoideae</taxon>
        <taxon>50 kb inversion clade</taxon>
        <taxon>NPAAA clade</taxon>
        <taxon>Hologalegina</taxon>
        <taxon>IRL clade</taxon>
        <taxon>Trifolieae</taxon>
        <taxon>Medicago</taxon>
    </lineage>
</organism>
<dbReference type="PaxDb" id="3880-AES78303"/>
<evidence type="ECO:0000313" key="2">
    <source>
        <dbReference type="EnsemblPlants" id="AES78303"/>
    </source>
</evidence>
<protein>
    <submittedName>
        <fullName evidence="1">Transmembrane protein, putative</fullName>
    </submittedName>
</protein>
<name>G7L153_MEDTR</name>
<dbReference type="EnsemblPlants" id="AES78303">
    <property type="protein sequence ID" value="AES78303"/>
    <property type="gene ID" value="MTR_7g027065"/>
</dbReference>
<dbReference type="AlphaFoldDB" id="G7L153"/>